<protein>
    <submittedName>
        <fullName evidence="2">Uncharacterized protein</fullName>
    </submittedName>
</protein>
<feature type="compositionally biased region" description="Polar residues" evidence="1">
    <location>
        <begin position="119"/>
        <end position="161"/>
    </location>
</feature>
<feature type="compositionally biased region" description="Low complexity" evidence="1">
    <location>
        <begin position="362"/>
        <end position="391"/>
    </location>
</feature>
<feature type="compositionally biased region" description="Low complexity" evidence="1">
    <location>
        <begin position="567"/>
        <end position="593"/>
    </location>
</feature>
<feature type="region of interest" description="Disordered" evidence="1">
    <location>
        <begin position="545"/>
        <end position="614"/>
    </location>
</feature>
<evidence type="ECO:0000313" key="3">
    <source>
        <dbReference type="Proteomes" id="UP000325313"/>
    </source>
</evidence>
<feature type="compositionally biased region" description="Polar residues" evidence="1">
    <location>
        <begin position="488"/>
        <end position="497"/>
    </location>
</feature>
<dbReference type="AlphaFoldDB" id="A0A5B0QKW4"/>
<accession>A0A5B0QKW4</accession>
<sequence length="650" mass="67502">MVNVSSWNLVVSATTPKGHAYSMSSLELAFLEKWEPIRSFSFEAFQQTPHRSSSINHLELNSSSSPPKPHARNESRSLMFLYSPKSTYLLSSGSSNSQSSSSSSGFSTSSETTADGRVSRTTVYGGTPYTITQSSQSSPNAAQGGTVSSIQIGQNPPQIFQDSFPRVSMPFQTSQFGNRPMQSLGMPMLPLPLPIPPLGMPMPPFGMPMPAFNMPMPSLNIPVTSFSDPLGVPAQAATVPQVSPIAPPNPSSTAASPNIGQPQGVNSSPRLAKAVVSDANVADVANQAPQPPNQLPNQLPETANRPSNPIPPVPSNPASTNAAQGLNPPPRPTKAVTNQLLETSTQPSPPPTASPNSPATPPSANAAQGLNSPSPTVSPNSPTTPPSANAAQGLNPPARPTKAVTSDPNTTETANQAPRTPTQLPETLNRPPNPPSQLPQTTEKTGPAPPDPAGAAQTPTPKANATNASPVRNFPVLGLPVGPHPQELVSTKPTTENITPERTAALQQNTTSQAQPVNNSPASQMQTQTPAQLFAQVPPQVLAQTTAQTPPQTPARTPAQTPPQTPPRTQAQIPAQATAQAQAQTPAQAQRQPNNPPPTAAPVPATGTAAGNDSRLETGVIPVIIESFTADGLPFRSEGLVKISNIVPLA</sequence>
<proteinExistence type="predicted"/>
<feature type="compositionally biased region" description="Polar residues" evidence="1">
    <location>
        <begin position="53"/>
        <end position="65"/>
    </location>
</feature>
<dbReference type="Proteomes" id="UP000325313">
    <property type="component" value="Unassembled WGS sequence"/>
</dbReference>
<gene>
    <name evidence="2" type="ORF">PGTUg99_010347</name>
</gene>
<feature type="compositionally biased region" description="Pro residues" evidence="1">
    <location>
        <begin position="347"/>
        <end position="361"/>
    </location>
</feature>
<feature type="compositionally biased region" description="Polar residues" evidence="1">
    <location>
        <begin position="403"/>
        <end position="426"/>
    </location>
</feature>
<comment type="caution">
    <text evidence="2">The sequence shown here is derived from an EMBL/GenBank/DDBJ whole genome shotgun (WGS) entry which is preliminary data.</text>
</comment>
<feature type="region of interest" description="Disordered" evidence="1">
    <location>
        <begin position="92"/>
        <end position="162"/>
    </location>
</feature>
<name>A0A5B0QKW4_PUCGR</name>
<feature type="compositionally biased region" description="Low complexity" evidence="1">
    <location>
        <begin position="272"/>
        <end position="288"/>
    </location>
</feature>
<feature type="compositionally biased region" description="Low complexity" evidence="1">
    <location>
        <begin position="92"/>
        <end position="110"/>
    </location>
</feature>
<evidence type="ECO:0000313" key="2">
    <source>
        <dbReference type="EMBL" id="KAA1113877.1"/>
    </source>
</evidence>
<feature type="compositionally biased region" description="Low complexity" evidence="1">
    <location>
        <begin position="295"/>
        <end position="307"/>
    </location>
</feature>
<evidence type="ECO:0000256" key="1">
    <source>
        <dbReference type="SAM" id="MobiDB-lite"/>
    </source>
</evidence>
<feature type="region of interest" description="Disordered" evidence="1">
    <location>
        <begin position="508"/>
        <end position="527"/>
    </location>
</feature>
<feature type="compositionally biased region" description="Low complexity" evidence="1">
    <location>
        <begin position="545"/>
        <end position="559"/>
    </location>
</feature>
<feature type="region of interest" description="Disordered" evidence="1">
    <location>
        <begin position="53"/>
        <end position="72"/>
    </location>
</feature>
<reference evidence="2 3" key="1">
    <citation type="submission" date="2019-05" db="EMBL/GenBank/DDBJ databases">
        <title>Emergence of the Ug99 lineage of the wheat stem rust pathogen through somatic hybridization.</title>
        <authorList>
            <person name="Li F."/>
            <person name="Upadhyaya N.M."/>
            <person name="Sperschneider J."/>
            <person name="Matny O."/>
            <person name="Nguyen-Phuc H."/>
            <person name="Mago R."/>
            <person name="Raley C."/>
            <person name="Miller M.E."/>
            <person name="Silverstein K.A.T."/>
            <person name="Henningsen E."/>
            <person name="Hirsch C.D."/>
            <person name="Visser B."/>
            <person name="Pretorius Z.A."/>
            <person name="Steffenson B.J."/>
            <person name="Schwessinger B."/>
            <person name="Dodds P.N."/>
            <person name="Figueroa M."/>
        </authorList>
    </citation>
    <scope>NUCLEOTIDE SEQUENCE [LARGE SCALE GENOMIC DNA]</scope>
    <source>
        <strain evidence="2 3">Ug99</strain>
    </source>
</reference>
<organism evidence="2 3">
    <name type="scientific">Puccinia graminis f. sp. tritici</name>
    <dbReference type="NCBI Taxonomy" id="56615"/>
    <lineage>
        <taxon>Eukaryota</taxon>
        <taxon>Fungi</taxon>
        <taxon>Dikarya</taxon>
        <taxon>Basidiomycota</taxon>
        <taxon>Pucciniomycotina</taxon>
        <taxon>Pucciniomycetes</taxon>
        <taxon>Pucciniales</taxon>
        <taxon>Pucciniaceae</taxon>
        <taxon>Puccinia</taxon>
    </lineage>
</organism>
<dbReference type="EMBL" id="VDEP01000274">
    <property type="protein sequence ID" value="KAA1113877.1"/>
    <property type="molecule type" value="Genomic_DNA"/>
</dbReference>
<feature type="compositionally biased region" description="Polar residues" evidence="1">
    <location>
        <begin position="260"/>
        <end position="269"/>
    </location>
</feature>
<feature type="region of interest" description="Disordered" evidence="1">
    <location>
        <begin position="241"/>
        <end position="497"/>
    </location>
</feature>